<sequence length="195" mass="21407">MCVWLAPQRYEDLVDHWRRTHTDRTGRFHSGESEELYSTNWGHETGVGRLLPGTSSGSSISQPASGYCTQEEADRLRKENEELKKAVQSQQLEWQKFVNHFNAHQTGTSSQYPVPNLYTPQAFSSPGYTPPNLDGYRPTFEHGSTSQIVHGDDLDGDDLDVGTCDGDGSGSLDGDGSGSLDGDSDDDSNDACDEE</sequence>
<protein>
    <submittedName>
        <fullName evidence="2">Uncharacterized protein</fullName>
    </submittedName>
</protein>
<feature type="compositionally biased region" description="Acidic residues" evidence="1">
    <location>
        <begin position="182"/>
        <end position="195"/>
    </location>
</feature>
<keyword evidence="3" id="KW-1185">Reference proteome</keyword>
<dbReference type="EMBL" id="BQNB010012163">
    <property type="protein sequence ID" value="GJT00025.1"/>
    <property type="molecule type" value="Genomic_DNA"/>
</dbReference>
<evidence type="ECO:0000313" key="3">
    <source>
        <dbReference type="Proteomes" id="UP001151760"/>
    </source>
</evidence>
<feature type="compositionally biased region" description="Gly residues" evidence="1">
    <location>
        <begin position="165"/>
        <end position="179"/>
    </location>
</feature>
<name>A0ABQ5ABJ1_9ASTR</name>
<comment type="caution">
    <text evidence="2">The sequence shown here is derived from an EMBL/GenBank/DDBJ whole genome shotgun (WGS) entry which is preliminary data.</text>
</comment>
<organism evidence="2 3">
    <name type="scientific">Tanacetum coccineum</name>
    <dbReference type="NCBI Taxonomy" id="301880"/>
    <lineage>
        <taxon>Eukaryota</taxon>
        <taxon>Viridiplantae</taxon>
        <taxon>Streptophyta</taxon>
        <taxon>Embryophyta</taxon>
        <taxon>Tracheophyta</taxon>
        <taxon>Spermatophyta</taxon>
        <taxon>Magnoliopsida</taxon>
        <taxon>eudicotyledons</taxon>
        <taxon>Gunneridae</taxon>
        <taxon>Pentapetalae</taxon>
        <taxon>asterids</taxon>
        <taxon>campanulids</taxon>
        <taxon>Asterales</taxon>
        <taxon>Asteraceae</taxon>
        <taxon>Asteroideae</taxon>
        <taxon>Anthemideae</taxon>
        <taxon>Anthemidinae</taxon>
        <taxon>Tanacetum</taxon>
    </lineage>
</organism>
<evidence type="ECO:0000256" key="1">
    <source>
        <dbReference type="SAM" id="MobiDB-lite"/>
    </source>
</evidence>
<reference evidence="2" key="1">
    <citation type="journal article" date="2022" name="Int. J. Mol. Sci.">
        <title>Draft Genome of Tanacetum Coccineum: Genomic Comparison of Closely Related Tanacetum-Family Plants.</title>
        <authorList>
            <person name="Yamashiro T."/>
            <person name="Shiraishi A."/>
            <person name="Nakayama K."/>
            <person name="Satake H."/>
        </authorList>
    </citation>
    <scope>NUCLEOTIDE SEQUENCE</scope>
</reference>
<gene>
    <name evidence="2" type="ORF">Tco_0821194</name>
</gene>
<proteinExistence type="predicted"/>
<feature type="region of interest" description="Disordered" evidence="1">
    <location>
        <begin position="122"/>
        <end position="195"/>
    </location>
</feature>
<accession>A0ABQ5ABJ1</accession>
<reference evidence="2" key="2">
    <citation type="submission" date="2022-01" db="EMBL/GenBank/DDBJ databases">
        <authorList>
            <person name="Yamashiro T."/>
            <person name="Shiraishi A."/>
            <person name="Satake H."/>
            <person name="Nakayama K."/>
        </authorList>
    </citation>
    <scope>NUCLEOTIDE SEQUENCE</scope>
</reference>
<dbReference type="Proteomes" id="UP001151760">
    <property type="component" value="Unassembled WGS sequence"/>
</dbReference>
<evidence type="ECO:0000313" key="2">
    <source>
        <dbReference type="EMBL" id="GJT00025.1"/>
    </source>
</evidence>